<protein>
    <submittedName>
        <fullName evidence="1">Uncharacterized protein</fullName>
    </submittedName>
</protein>
<gene>
    <name evidence="1" type="ORF">ACET3X_005729</name>
</gene>
<sequence>MGFFVPLALLIAAIWLTVGILLAKWLKQSGHARPFKLKTVSSRDIYGGGVGYGRMEHSYGRGAAGEGEGYVSMDDG</sequence>
<comment type="caution">
    <text evidence="1">The sequence shown here is derived from an EMBL/GenBank/DDBJ whole genome shotgun (WGS) entry which is preliminary data.</text>
</comment>
<organism evidence="1 2">
    <name type="scientific">Alternaria dauci</name>
    <dbReference type="NCBI Taxonomy" id="48095"/>
    <lineage>
        <taxon>Eukaryota</taxon>
        <taxon>Fungi</taxon>
        <taxon>Dikarya</taxon>
        <taxon>Ascomycota</taxon>
        <taxon>Pezizomycotina</taxon>
        <taxon>Dothideomycetes</taxon>
        <taxon>Pleosporomycetidae</taxon>
        <taxon>Pleosporales</taxon>
        <taxon>Pleosporineae</taxon>
        <taxon>Pleosporaceae</taxon>
        <taxon>Alternaria</taxon>
        <taxon>Alternaria sect. Porri</taxon>
    </lineage>
</organism>
<accession>A0ABR3UGN3</accession>
<keyword evidence="2" id="KW-1185">Reference proteome</keyword>
<reference evidence="1 2" key="1">
    <citation type="submission" date="2024-09" db="EMBL/GenBank/DDBJ databases">
        <title>T2T genomes of carrot and Alternaria dauci and their utility for understanding host-pathogen interaction during carrot leaf blight disease.</title>
        <authorList>
            <person name="Liu W."/>
            <person name="Xu S."/>
            <person name="Ou C."/>
            <person name="Liu X."/>
            <person name="Zhuang F."/>
            <person name="Deng X.W."/>
        </authorList>
    </citation>
    <scope>NUCLEOTIDE SEQUENCE [LARGE SCALE GENOMIC DNA]</scope>
    <source>
        <strain evidence="1 2">A2016</strain>
    </source>
</reference>
<evidence type="ECO:0000313" key="1">
    <source>
        <dbReference type="EMBL" id="KAL1795505.1"/>
    </source>
</evidence>
<dbReference type="GeneID" id="96086051"/>
<dbReference type="RefSeq" id="XP_069306089.1">
    <property type="nucleotide sequence ID" value="XM_069451864.1"/>
</dbReference>
<name>A0ABR3UGN3_9PLEO</name>
<dbReference type="Proteomes" id="UP001578633">
    <property type="component" value="Chromosome 5"/>
</dbReference>
<proteinExistence type="predicted"/>
<evidence type="ECO:0000313" key="2">
    <source>
        <dbReference type="Proteomes" id="UP001578633"/>
    </source>
</evidence>
<dbReference type="EMBL" id="JBHGVX010000005">
    <property type="protein sequence ID" value="KAL1795505.1"/>
    <property type="molecule type" value="Genomic_DNA"/>
</dbReference>